<evidence type="ECO:0000313" key="3">
    <source>
        <dbReference type="Proteomes" id="UP001054252"/>
    </source>
</evidence>
<accession>A0AAV5JLV5</accession>
<organism evidence="2 3">
    <name type="scientific">Rubroshorea leprosula</name>
    <dbReference type="NCBI Taxonomy" id="152421"/>
    <lineage>
        <taxon>Eukaryota</taxon>
        <taxon>Viridiplantae</taxon>
        <taxon>Streptophyta</taxon>
        <taxon>Embryophyta</taxon>
        <taxon>Tracheophyta</taxon>
        <taxon>Spermatophyta</taxon>
        <taxon>Magnoliopsida</taxon>
        <taxon>eudicotyledons</taxon>
        <taxon>Gunneridae</taxon>
        <taxon>Pentapetalae</taxon>
        <taxon>rosids</taxon>
        <taxon>malvids</taxon>
        <taxon>Malvales</taxon>
        <taxon>Dipterocarpaceae</taxon>
        <taxon>Rubroshorea</taxon>
    </lineage>
</organism>
<name>A0AAV5JLV5_9ROSI</name>
<dbReference type="AlphaFoldDB" id="A0AAV5JLV5"/>
<reference evidence="2 3" key="1">
    <citation type="journal article" date="2021" name="Commun. Biol.">
        <title>The genome of Shorea leprosula (Dipterocarpaceae) highlights the ecological relevance of drought in aseasonal tropical rainforests.</title>
        <authorList>
            <person name="Ng K.K.S."/>
            <person name="Kobayashi M.J."/>
            <person name="Fawcett J.A."/>
            <person name="Hatakeyama M."/>
            <person name="Paape T."/>
            <person name="Ng C.H."/>
            <person name="Ang C.C."/>
            <person name="Tnah L.H."/>
            <person name="Lee C.T."/>
            <person name="Nishiyama T."/>
            <person name="Sese J."/>
            <person name="O'Brien M.J."/>
            <person name="Copetti D."/>
            <person name="Mohd Noor M.I."/>
            <person name="Ong R.C."/>
            <person name="Putra M."/>
            <person name="Sireger I.Z."/>
            <person name="Indrioko S."/>
            <person name="Kosugi Y."/>
            <person name="Izuno A."/>
            <person name="Isagi Y."/>
            <person name="Lee S.L."/>
            <person name="Shimizu K.K."/>
        </authorList>
    </citation>
    <scope>NUCLEOTIDE SEQUENCE [LARGE SCALE GENOMIC DNA]</scope>
    <source>
        <strain evidence="2">214</strain>
    </source>
</reference>
<dbReference type="EMBL" id="BPVZ01000043">
    <property type="protein sequence ID" value="GKV15593.1"/>
    <property type="molecule type" value="Genomic_DNA"/>
</dbReference>
<feature type="coiled-coil region" evidence="1">
    <location>
        <begin position="147"/>
        <end position="223"/>
    </location>
</feature>
<evidence type="ECO:0000313" key="2">
    <source>
        <dbReference type="EMBL" id="GKV15593.1"/>
    </source>
</evidence>
<proteinExistence type="predicted"/>
<sequence length="304" mass="34840">MNKFLDVIGGASIPKKKGKAVKVGVVERQGGGSPASQLDAQALVISQPQSQGAEAFLVEIEPLVREAEVTPHNKGKEYVPLPMLRFYEARIRSMTKRCINTYFPEMDCQWAKEEVAVHGGVGVVCHVLSCKSHQYIVKQVFQEPKERNKLNKEIAKLVKKNEEARWEKANLILEVKKLQDENATLWKDSENSYQKRKICEDELEKKEKELDKVRKAATKLELEVHNFVERHLANFLKSSTFENIVNLYQVEVKENGESSIVDFHPKIELKWDRDSRGRIIYPPNFDFKFISVDDKRSGSADKPD</sequence>
<keyword evidence="1" id="KW-0175">Coiled coil</keyword>
<protein>
    <submittedName>
        <fullName evidence="2">Uncharacterized protein</fullName>
    </submittedName>
</protein>
<comment type="caution">
    <text evidence="2">The sequence shown here is derived from an EMBL/GenBank/DDBJ whole genome shotgun (WGS) entry which is preliminary data.</text>
</comment>
<dbReference type="Proteomes" id="UP001054252">
    <property type="component" value="Unassembled WGS sequence"/>
</dbReference>
<evidence type="ECO:0000256" key="1">
    <source>
        <dbReference type="SAM" id="Coils"/>
    </source>
</evidence>
<gene>
    <name evidence="2" type="ORF">SLEP1_g26370</name>
</gene>
<keyword evidence="3" id="KW-1185">Reference proteome</keyword>